<dbReference type="InterPro" id="IPR023627">
    <property type="entry name" value="Rcmb_RecR"/>
</dbReference>
<dbReference type="PROSITE" id="PS01300">
    <property type="entry name" value="RECR"/>
    <property type="match status" value="1"/>
</dbReference>
<evidence type="ECO:0000256" key="3">
    <source>
        <dbReference type="ARBA" id="ARBA00022771"/>
    </source>
</evidence>
<evidence type="ECO:0000256" key="7">
    <source>
        <dbReference type="HAMAP-Rule" id="MF_00017"/>
    </source>
</evidence>
<dbReference type="NCBIfam" id="TIGR00615">
    <property type="entry name" value="recR"/>
    <property type="match status" value="1"/>
</dbReference>
<dbReference type="GO" id="GO:0006281">
    <property type="term" value="P:DNA repair"/>
    <property type="evidence" value="ECO:0007669"/>
    <property type="project" value="UniProtKB-UniRule"/>
</dbReference>
<dbReference type="STRING" id="1307839.L21SP5_00884"/>
<accession>A0A0S2HWW7</accession>
<dbReference type="InterPro" id="IPR000093">
    <property type="entry name" value="DNA_Rcmb_RecR"/>
</dbReference>
<dbReference type="InterPro" id="IPR034137">
    <property type="entry name" value="TOPRIM_RecR"/>
</dbReference>
<comment type="function">
    <text evidence="7">May play a role in DNA repair. It seems to be involved in an RecBC-independent recombinational process of DNA repair. It may act with RecF and RecO.</text>
</comment>
<dbReference type="GO" id="GO:0006310">
    <property type="term" value="P:DNA recombination"/>
    <property type="evidence" value="ECO:0007669"/>
    <property type="project" value="UniProtKB-UniRule"/>
</dbReference>
<comment type="similarity">
    <text evidence="7">Belongs to the RecR family.</text>
</comment>
<dbReference type="InterPro" id="IPR015967">
    <property type="entry name" value="Rcmb_RecR_Znf"/>
</dbReference>
<dbReference type="PANTHER" id="PTHR30446:SF0">
    <property type="entry name" value="RECOMBINATION PROTEIN RECR"/>
    <property type="match status" value="1"/>
</dbReference>
<keyword evidence="4 7" id="KW-0862">Zinc</keyword>
<dbReference type="AlphaFoldDB" id="A0A0S2HWW7"/>
<protein>
    <recommendedName>
        <fullName evidence="7">Recombination protein RecR</fullName>
    </recommendedName>
</protein>
<evidence type="ECO:0000256" key="4">
    <source>
        <dbReference type="ARBA" id="ARBA00022833"/>
    </source>
</evidence>
<dbReference type="CDD" id="cd01025">
    <property type="entry name" value="TOPRIM_recR"/>
    <property type="match status" value="1"/>
</dbReference>
<keyword evidence="6 7" id="KW-0234">DNA repair</keyword>
<dbReference type="GO" id="GO:0003677">
    <property type="term" value="F:DNA binding"/>
    <property type="evidence" value="ECO:0007669"/>
    <property type="project" value="UniProtKB-UniRule"/>
</dbReference>
<dbReference type="GO" id="GO:0008270">
    <property type="term" value="F:zinc ion binding"/>
    <property type="evidence" value="ECO:0007669"/>
    <property type="project" value="UniProtKB-KW"/>
</dbReference>
<reference evidence="9 10" key="1">
    <citation type="submission" date="2015-11" db="EMBL/GenBank/DDBJ databases">
        <title>Description and complete genome sequence of a novel strain predominating in hypersaline microbial mats and representing a new family of the Bacteriodetes phylum.</title>
        <authorList>
            <person name="Spring S."/>
            <person name="Bunk B."/>
            <person name="Sproer C."/>
            <person name="Klenk H.-P."/>
        </authorList>
    </citation>
    <scope>NUCLEOTIDE SEQUENCE [LARGE SCALE GENOMIC DNA]</scope>
    <source>
        <strain evidence="9 10">L21-Spi-D4</strain>
    </source>
</reference>
<evidence type="ECO:0000256" key="2">
    <source>
        <dbReference type="ARBA" id="ARBA00022763"/>
    </source>
</evidence>
<keyword evidence="1 7" id="KW-0479">Metal-binding</keyword>
<organism evidence="9 10">
    <name type="scientific">Salinivirga cyanobacteriivorans</name>
    <dbReference type="NCBI Taxonomy" id="1307839"/>
    <lineage>
        <taxon>Bacteria</taxon>
        <taxon>Pseudomonadati</taxon>
        <taxon>Bacteroidota</taxon>
        <taxon>Bacteroidia</taxon>
        <taxon>Bacteroidales</taxon>
        <taxon>Salinivirgaceae</taxon>
        <taxon>Salinivirga</taxon>
    </lineage>
</organism>
<evidence type="ECO:0000256" key="5">
    <source>
        <dbReference type="ARBA" id="ARBA00023172"/>
    </source>
</evidence>
<dbReference type="Proteomes" id="UP000064893">
    <property type="component" value="Chromosome"/>
</dbReference>
<gene>
    <name evidence="7 9" type="primary">recR</name>
    <name evidence="9" type="ORF">L21SP5_00884</name>
</gene>
<sequence length="205" mass="22953">MTEHELPSNLLEQAVNEMSRLPGIGRKTALRLILHLLREEKKDALKLGESLTKLVNDIHYCTVCHNITENEVCDICSDSARDHKTICVVEDIRDLLAIENTQQYNGVYHVLGGIISPIDGVGPGDLTIDLLMQRLEGEMPDEIIFALPTTMEGDTTNYYLHKQIAGRVDKITTLARGLSFGDELQYADEVTLGRSLVERIDYQTS</sequence>
<feature type="zinc finger region" description="C4-type" evidence="7">
    <location>
        <begin position="61"/>
        <end position="76"/>
    </location>
</feature>
<feature type="domain" description="Toprim" evidence="8">
    <location>
        <begin position="84"/>
        <end position="179"/>
    </location>
</feature>
<dbReference type="Gene3D" id="1.10.8.420">
    <property type="entry name" value="RecR Domain 1"/>
    <property type="match status" value="1"/>
</dbReference>
<dbReference type="PROSITE" id="PS50880">
    <property type="entry name" value="TOPRIM"/>
    <property type="match status" value="1"/>
</dbReference>
<evidence type="ECO:0000256" key="1">
    <source>
        <dbReference type="ARBA" id="ARBA00022723"/>
    </source>
</evidence>
<proteinExistence type="inferred from homology"/>
<evidence type="ECO:0000313" key="9">
    <source>
        <dbReference type="EMBL" id="ALO14554.1"/>
    </source>
</evidence>
<keyword evidence="10" id="KW-1185">Reference proteome</keyword>
<dbReference type="RefSeq" id="WP_057952093.1">
    <property type="nucleotide sequence ID" value="NZ_CP013118.1"/>
</dbReference>
<dbReference type="Pfam" id="PF02132">
    <property type="entry name" value="RecR_ZnF"/>
    <property type="match status" value="1"/>
</dbReference>
<keyword evidence="2 7" id="KW-0227">DNA damage</keyword>
<dbReference type="HAMAP" id="MF_00017">
    <property type="entry name" value="RecR"/>
    <property type="match status" value="1"/>
</dbReference>
<dbReference type="OrthoDB" id="9802672at2"/>
<evidence type="ECO:0000259" key="8">
    <source>
        <dbReference type="PROSITE" id="PS50880"/>
    </source>
</evidence>
<evidence type="ECO:0000256" key="6">
    <source>
        <dbReference type="ARBA" id="ARBA00023204"/>
    </source>
</evidence>
<dbReference type="Pfam" id="PF21175">
    <property type="entry name" value="RecR_C"/>
    <property type="match status" value="1"/>
</dbReference>
<keyword evidence="5 7" id="KW-0233">DNA recombination</keyword>
<evidence type="ECO:0000313" key="10">
    <source>
        <dbReference type="Proteomes" id="UP000064893"/>
    </source>
</evidence>
<dbReference type="SUPFAM" id="SSF111304">
    <property type="entry name" value="Recombination protein RecR"/>
    <property type="match status" value="1"/>
</dbReference>
<name>A0A0S2HWW7_9BACT</name>
<dbReference type="PATRIC" id="fig|1307839.3.peg.935"/>
<dbReference type="InterPro" id="IPR006171">
    <property type="entry name" value="TOPRIM_dom"/>
</dbReference>
<dbReference type="Gene3D" id="3.40.1360.10">
    <property type="match status" value="1"/>
</dbReference>
<dbReference type="Gene3D" id="3.30.60.80">
    <property type="match status" value="1"/>
</dbReference>
<dbReference type="Pfam" id="PF13662">
    <property type="entry name" value="Toprim_4"/>
    <property type="match status" value="1"/>
</dbReference>
<keyword evidence="3 7" id="KW-0863">Zinc-finger</keyword>
<dbReference type="KEGG" id="blq:L21SP5_00884"/>
<dbReference type="EMBL" id="CP013118">
    <property type="protein sequence ID" value="ALO14554.1"/>
    <property type="molecule type" value="Genomic_DNA"/>
</dbReference>
<dbReference type="Pfam" id="PF21176">
    <property type="entry name" value="RecR_HhH"/>
    <property type="match status" value="1"/>
</dbReference>
<dbReference type="PANTHER" id="PTHR30446">
    <property type="entry name" value="RECOMBINATION PROTEIN RECR"/>
    <property type="match status" value="1"/>
</dbReference>